<feature type="chain" id="PRO_5039019001" description="acid phosphatase" evidence="7">
    <location>
        <begin position="23"/>
        <end position="325"/>
    </location>
</feature>
<keyword evidence="5 6" id="KW-0408">Iron</keyword>
<evidence type="ECO:0000256" key="7">
    <source>
        <dbReference type="SAM" id="SignalP"/>
    </source>
</evidence>
<evidence type="ECO:0000259" key="8">
    <source>
        <dbReference type="Pfam" id="PF00149"/>
    </source>
</evidence>
<dbReference type="GO" id="GO:0046872">
    <property type="term" value="F:metal ion binding"/>
    <property type="evidence" value="ECO:0007669"/>
    <property type="project" value="UniProtKB-KW"/>
</dbReference>
<evidence type="ECO:0000256" key="5">
    <source>
        <dbReference type="PIRNR" id="PIRNR000898"/>
    </source>
</evidence>
<feature type="binding site" evidence="6">
    <location>
        <position position="216"/>
    </location>
    <ligand>
        <name>Fe cation</name>
        <dbReference type="ChEBI" id="CHEBI:24875"/>
        <label>2</label>
    </ligand>
</feature>
<dbReference type="Pfam" id="PF00149">
    <property type="entry name" value="Metallophos"/>
    <property type="match status" value="1"/>
</dbReference>
<dbReference type="SUPFAM" id="SSF56300">
    <property type="entry name" value="Metallo-dependent phosphatases"/>
    <property type="match status" value="1"/>
</dbReference>
<keyword evidence="3 7" id="KW-0732">Signal</keyword>
<dbReference type="Proteomes" id="UP000824259">
    <property type="component" value="Unassembled WGS sequence"/>
</dbReference>
<dbReference type="InterPro" id="IPR029052">
    <property type="entry name" value="Metallo-depent_PP-like"/>
</dbReference>
<accession>A0A9D2L348</accession>
<dbReference type="EC" id="3.1.3.2" evidence="2 5"/>
<keyword evidence="4 5" id="KW-0378">Hydrolase</keyword>
<dbReference type="InterPro" id="IPR004843">
    <property type="entry name" value="Calcineurin-like_PHP"/>
</dbReference>
<feature type="binding site" evidence="6">
    <location>
        <position position="255"/>
    </location>
    <ligand>
        <name>Fe cation</name>
        <dbReference type="ChEBI" id="CHEBI:24875"/>
        <label>1</label>
    </ligand>
</feature>
<dbReference type="PIRSF" id="PIRSF000898">
    <property type="entry name" value="Acid_Ptase_5"/>
    <property type="match status" value="1"/>
</dbReference>
<feature type="signal peptide" evidence="7">
    <location>
        <begin position="1"/>
        <end position="22"/>
    </location>
</feature>
<dbReference type="PANTHER" id="PTHR10161">
    <property type="entry name" value="TARTRATE-RESISTANT ACID PHOSPHATASE TYPE 5"/>
    <property type="match status" value="1"/>
</dbReference>
<dbReference type="PANTHER" id="PTHR10161:SF14">
    <property type="entry name" value="TARTRATE-RESISTANT ACID PHOSPHATASE TYPE 5"/>
    <property type="match status" value="1"/>
</dbReference>
<feature type="binding site" evidence="6">
    <location>
        <position position="85"/>
    </location>
    <ligand>
        <name>Fe cation</name>
        <dbReference type="ChEBI" id="CHEBI:24875"/>
        <label>2</label>
    </ligand>
</feature>
<feature type="binding site" evidence="6">
    <location>
        <position position="123"/>
    </location>
    <ligand>
        <name>Fe cation</name>
        <dbReference type="ChEBI" id="CHEBI:24875"/>
        <label>2</label>
    </ligand>
</feature>
<reference evidence="9" key="2">
    <citation type="submission" date="2021-04" db="EMBL/GenBank/DDBJ databases">
        <authorList>
            <person name="Gilroy R."/>
        </authorList>
    </citation>
    <scope>NUCLEOTIDE SEQUENCE</scope>
    <source>
        <strain evidence="9">CHK169-11906</strain>
    </source>
</reference>
<sequence>MKMLKIALPVMLLGAVSLTSCQQPQKQEPVEVSYEQLDSLLDDHFNFIVANDLGRNGYYDQKPIAERMGELAENTDIEFVVAAGDVHHFEGVASVEDPLWMTNYELIYSHPELMIDWLPVMGNHEYRGNTQAVLDYGKVSRRWSMPGRYYAKSFELDGGASLKLIFIDTTPLIDKYHEEADESYPDVAEQSIEEQLHWLDSVLCASNETWKVVVGHHPVYAQTPKDEIERENMQQRVDPLLRKYGVDLYVCGHIHNFQHIKPGDGTIDYVVNTSGSLSREVSPIDGTVFCSSETGFSVVSASDKELKLYMLDKDCNILHTVDCKK</sequence>
<evidence type="ECO:0000256" key="1">
    <source>
        <dbReference type="ARBA" id="ARBA00000032"/>
    </source>
</evidence>
<dbReference type="PROSITE" id="PS51257">
    <property type="entry name" value="PROKAR_LIPOPROTEIN"/>
    <property type="match status" value="1"/>
</dbReference>
<comment type="cofactor">
    <cofactor evidence="6">
        <name>Fe cation</name>
        <dbReference type="ChEBI" id="CHEBI:24875"/>
    </cofactor>
    <text evidence="6">Binds 2 iron ions per subunit.</text>
</comment>
<evidence type="ECO:0000256" key="6">
    <source>
        <dbReference type="PIRSR" id="PIRSR000898-1"/>
    </source>
</evidence>
<dbReference type="AlphaFoldDB" id="A0A9D2L348"/>
<evidence type="ECO:0000256" key="3">
    <source>
        <dbReference type="ARBA" id="ARBA00022729"/>
    </source>
</evidence>
<evidence type="ECO:0000313" key="10">
    <source>
        <dbReference type="Proteomes" id="UP000824259"/>
    </source>
</evidence>
<gene>
    <name evidence="9" type="ORF">H9779_02330</name>
</gene>
<feature type="binding site" evidence="6">
    <location>
        <position position="85"/>
    </location>
    <ligand>
        <name>Fe cation</name>
        <dbReference type="ChEBI" id="CHEBI:24875"/>
        <label>1</label>
    </ligand>
</feature>
<dbReference type="InterPro" id="IPR051558">
    <property type="entry name" value="Metallophosphoesterase_PAP"/>
</dbReference>
<dbReference type="EMBL" id="DWYR01000008">
    <property type="protein sequence ID" value="HJA98422.1"/>
    <property type="molecule type" value="Genomic_DNA"/>
</dbReference>
<evidence type="ECO:0000256" key="2">
    <source>
        <dbReference type="ARBA" id="ARBA00012646"/>
    </source>
</evidence>
<feature type="binding site" evidence="6">
    <location>
        <position position="52"/>
    </location>
    <ligand>
        <name>Fe cation</name>
        <dbReference type="ChEBI" id="CHEBI:24875"/>
        <label>1</label>
    </ligand>
</feature>
<keyword evidence="6" id="KW-0479">Metal-binding</keyword>
<dbReference type="GO" id="GO:0003993">
    <property type="term" value="F:acid phosphatase activity"/>
    <property type="evidence" value="ECO:0007669"/>
    <property type="project" value="UniProtKB-UniRule"/>
</dbReference>
<feature type="domain" description="Calcineurin-like phosphoesterase" evidence="8">
    <location>
        <begin position="46"/>
        <end position="256"/>
    </location>
</feature>
<comment type="catalytic activity">
    <reaction evidence="1 5">
        <text>a phosphate monoester + H2O = an alcohol + phosphate</text>
        <dbReference type="Rhea" id="RHEA:15017"/>
        <dbReference type="ChEBI" id="CHEBI:15377"/>
        <dbReference type="ChEBI" id="CHEBI:30879"/>
        <dbReference type="ChEBI" id="CHEBI:43474"/>
        <dbReference type="ChEBI" id="CHEBI:67140"/>
        <dbReference type="EC" id="3.1.3.2"/>
    </reaction>
</comment>
<protein>
    <recommendedName>
        <fullName evidence="2 5">acid phosphatase</fullName>
        <ecNumber evidence="2 5">3.1.3.2</ecNumber>
    </recommendedName>
</protein>
<organism evidence="9 10">
    <name type="scientific">Candidatus Alistipes avicola</name>
    <dbReference type="NCBI Taxonomy" id="2838432"/>
    <lineage>
        <taxon>Bacteria</taxon>
        <taxon>Pseudomonadati</taxon>
        <taxon>Bacteroidota</taxon>
        <taxon>Bacteroidia</taxon>
        <taxon>Bacteroidales</taxon>
        <taxon>Rikenellaceae</taxon>
        <taxon>Alistipes</taxon>
    </lineage>
</organism>
<evidence type="ECO:0000313" key="9">
    <source>
        <dbReference type="EMBL" id="HJA98422.1"/>
    </source>
</evidence>
<name>A0A9D2L348_9BACT</name>
<dbReference type="InterPro" id="IPR024927">
    <property type="entry name" value="Acid_PPase"/>
</dbReference>
<evidence type="ECO:0000256" key="4">
    <source>
        <dbReference type="ARBA" id="ARBA00022801"/>
    </source>
</evidence>
<comment type="caution">
    <text evidence="9">The sequence shown here is derived from an EMBL/GenBank/DDBJ whole genome shotgun (WGS) entry which is preliminary data.</text>
</comment>
<dbReference type="Gene3D" id="3.60.21.10">
    <property type="match status" value="1"/>
</dbReference>
<reference evidence="9" key="1">
    <citation type="journal article" date="2021" name="PeerJ">
        <title>Extensive microbial diversity within the chicken gut microbiome revealed by metagenomics and culture.</title>
        <authorList>
            <person name="Gilroy R."/>
            <person name="Ravi A."/>
            <person name="Getino M."/>
            <person name="Pursley I."/>
            <person name="Horton D.L."/>
            <person name="Alikhan N.F."/>
            <person name="Baker D."/>
            <person name="Gharbi K."/>
            <person name="Hall N."/>
            <person name="Watson M."/>
            <person name="Adriaenssens E.M."/>
            <person name="Foster-Nyarko E."/>
            <person name="Jarju S."/>
            <person name="Secka A."/>
            <person name="Antonio M."/>
            <person name="Oren A."/>
            <person name="Chaudhuri R.R."/>
            <person name="La Ragione R."/>
            <person name="Hildebrand F."/>
            <person name="Pallen M.J."/>
        </authorList>
    </citation>
    <scope>NUCLEOTIDE SEQUENCE</scope>
    <source>
        <strain evidence="9">CHK169-11906</strain>
    </source>
</reference>
<proteinExistence type="predicted"/>
<feature type="binding site" evidence="6">
    <location>
        <position position="253"/>
    </location>
    <ligand>
        <name>Fe cation</name>
        <dbReference type="ChEBI" id="CHEBI:24875"/>
        <label>2</label>
    </ligand>
</feature>